<proteinExistence type="predicted"/>
<comment type="caution">
    <text evidence="3">The sequence shown here is derived from an EMBL/GenBank/DDBJ whole genome shotgun (WGS) entry which is preliminary data.</text>
</comment>
<dbReference type="EMBL" id="VYQF01000014">
    <property type="protein sequence ID" value="KAA9034551.1"/>
    <property type="molecule type" value="Genomic_DNA"/>
</dbReference>
<accession>A0A5J5IC84</accession>
<feature type="transmembrane region" description="Helical" evidence="2">
    <location>
        <begin position="561"/>
        <end position="579"/>
    </location>
</feature>
<dbReference type="RefSeq" id="WP_150417098.1">
    <property type="nucleotide sequence ID" value="NZ_VYQF01000014.1"/>
</dbReference>
<evidence type="ECO:0000256" key="2">
    <source>
        <dbReference type="SAM" id="Phobius"/>
    </source>
</evidence>
<sequence>MEEIDYSNTMALLIGSSEFPEDLTINAIPNVSANLKFLKESLLNPDIIGIPESNIITSLNENKIQIERKIYSISEKTRNKKYTLLIYYTGHGILSSTDYQLYLATNNTTRHYLESDAINIENFKKYIKRSLAGRKIVILDCCHSGAVIGAMGDVKSSIQAGLNGFEGTYVMTSAAEDEPSLFPVQNAEIPTYFTSKLLEIVNAGLDNDREYCSLREIFTKIRNDFSAEGLPLPQQSNFNNADELYFAKNIQFVNKKINEQTAWENALQKDEKWAYFDFVRDFPKNPNIKTAEQKIADLDELEFWSNTINMVSAYAAYMKVYPSGKFYNEAISRIELIRKKEQREKEEKEKQNEELRLKQAEEERQRLEQLNLIQLEDQKKQKEEEEQKEIEADEQLKLKQAEEEKQRLEQLKLKELEEERELQDAKEQKEREAQEQLKLKQAEEEKQKLEELKLKQLEKERELQDAKEQKEREAQEQLKLKEAEEEKQRLEEQLKQKQIEEERFWQTVIGTNTTGVFKKYLNTYPGGKFVNEATQRIEILKKDGKEETKLPGILISLLIKYWKIITGVAIAIIIIFMVIEFKREPSPTNPIDDNPKDSIAATDSIVSNVKMATDTSLKSQPSTEVPMSESLMSDIKKYSKVDVLYNADMQNIFDAIINAPQEQQQQPFVKTFKDKFNAAKEANNNSKK</sequence>
<keyword evidence="2" id="KW-0472">Membrane</keyword>
<dbReference type="PANTHER" id="PTHR47574:SF3">
    <property type="entry name" value="CAPPING PROTEIN-INHIBITING REGULATOR OF ACTIN DYNAMICS"/>
    <property type="match status" value="1"/>
</dbReference>
<evidence type="ECO:0000313" key="3">
    <source>
        <dbReference type="EMBL" id="KAA9034551.1"/>
    </source>
</evidence>
<dbReference type="AlphaFoldDB" id="A0A5J5IC84"/>
<keyword evidence="2" id="KW-0812">Transmembrane</keyword>
<keyword evidence="4" id="KW-1185">Reference proteome</keyword>
<evidence type="ECO:0000256" key="1">
    <source>
        <dbReference type="SAM" id="MobiDB-lite"/>
    </source>
</evidence>
<dbReference type="NCBIfam" id="NF047832">
    <property type="entry name" value="caspase_w_EACC1"/>
    <property type="match status" value="1"/>
</dbReference>
<dbReference type="Proteomes" id="UP000326903">
    <property type="component" value="Unassembled WGS sequence"/>
</dbReference>
<evidence type="ECO:0008006" key="5">
    <source>
        <dbReference type="Google" id="ProtNLM"/>
    </source>
</evidence>
<name>A0A5J5IC84_9BACT</name>
<feature type="region of interest" description="Disordered" evidence="1">
    <location>
        <begin position="419"/>
        <end position="438"/>
    </location>
</feature>
<dbReference type="InterPro" id="IPR052853">
    <property type="entry name" value="Actin_dynamics_regulator"/>
</dbReference>
<organism evidence="3 4">
    <name type="scientific">Ginsengibacter hankyongi</name>
    <dbReference type="NCBI Taxonomy" id="2607284"/>
    <lineage>
        <taxon>Bacteria</taxon>
        <taxon>Pseudomonadati</taxon>
        <taxon>Bacteroidota</taxon>
        <taxon>Chitinophagia</taxon>
        <taxon>Chitinophagales</taxon>
        <taxon>Chitinophagaceae</taxon>
        <taxon>Ginsengibacter</taxon>
    </lineage>
</organism>
<dbReference type="Gene3D" id="3.40.50.1460">
    <property type="match status" value="1"/>
</dbReference>
<dbReference type="PANTHER" id="PTHR47574">
    <property type="entry name" value="CANCER-RELATED REGULATOR OF ACTIN DYNAMICS"/>
    <property type="match status" value="1"/>
</dbReference>
<dbReference type="GO" id="GO:2000813">
    <property type="term" value="P:negative regulation of barbed-end actin filament capping"/>
    <property type="evidence" value="ECO:0007669"/>
    <property type="project" value="TreeGrafter"/>
</dbReference>
<keyword evidence="2" id="KW-1133">Transmembrane helix</keyword>
<reference evidence="3 4" key="1">
    <citation type="submission" date="2019-09" db="EMBL/GenBank/DDBJ databases">
        <title>Draft genome sequence of Ginsengibacter sp. BR5-29.</title>
        <authorList>
            <person name="Im W.-T."/>
        </authorList>
    </citation>
    <scope>NUCLEOTIDE SEQUENCE [LARGE SCALE GENOMIC DNA]</scope>
    <source>
        <strain evidence="3 4">BR5-29</strain>
    </source>
</reference>
<protein>
    <recommendedName>
        <fullName evidence="5">Caspase domain-containing protein</fullName>
    </recommendedName>
</protein>
<gene>
    <name evidence="3" type="ORF">FW778_22200</name>
</gene>
<evidence type="ECO:0000313" key="4">
    <source>
        <dbReference type="Proteomes" id="UP000326903"/>
    </source>
</evidence>